<dbReference type="InterPro" id="IPR018094">
    <property type="entry name" value="Thymidylate_kinase"/>
</dbReference>
<accession>A0A972FB90</accession>
<dbReference type="Pfam" id="PF02223">
    <property type="entry name" value="Thymidylate_kin"/>
    <property type="match status" value="1"/>
</dbReference>
<dbReference type="PANTHER" id="PTHR10344">
    <property type="entry name" value="THYMIDYLATE KINASE"/>
    <property type="match status" value="1"/>
</dbReference>
<comment type="caution">
    <text evidence="14">The sequence shown here is derived from an EMBL/GenBank/DDBJ whole genome shotgun (WGS) entry which is preliminary data.</text>
</comment>
<keyword evidence="8 12" id="KW-0067">ATP-binding</keyword>
<reference evidence="14" key="1">
    <citation type="submission" date="2019-12" db="EMBL/GenBank/DDBJ databases">
        <title>Comparative genomics gives insights into the taxonomy of the Azoarcus-Aromatoleum group and reveals separate origins of nif in the plant-associated Azoarcus and non-plant-associated Aromatoleum sub-groups.</title>
        <authorList>
            <person name="Lafos M."/>
            <person name="Maluk M."/>
            <person name="Batista M."/>
            <person name="Junghare M."/>
            <person name="Carmona M."/>
            <person name="Faoro H."/>
            <person name="Cruz L.M."/>
            <person name="Battistoni F."/>
            <person name="De Souza E."/>
            <person name="Pedrosa F."/>
            <person name="Chen W.-M."/>
            <person name="Poole P.S."/>
            <person name="Dixon R.A."/>
            <person name="James E.K."/>
        </authorList>
    </citation>
    <scope>NUCLEOTIDE SEQUENCE</scope>
    <source>
        <strain evidence="14">NSC3</strain>
    </source>
</reference>
<keyword evidence="5 12" id="KW-0545">Nucleotide biosynthesis</keyword>
<evidence type="ECO:0000256" key="2">
    <source>
        <dbReference type="ARBA" id="ARBA00012980"/>
    </source>
</evidence>
<sequence>MSEGVTKGRFITFEGIDGAGKSSQIAALVAHLEGKGRVVDQTREPGGTELGERLRELLLHQPMHLETEAMLMFAARREHLAVRIRPALDAGRWVVSDRFSDATYAYQVGGRGLDPAKFAALEQWVHPGFQPDLTLVFDLSPERAAQRLAGTGNAPDRFERERRDFFERVRGAYLERAAADPGRVRVIDADRDPATIRGEMLAIVEERWP</sequence>
<dbReference type="GO" id="GO:0006233">
    <property type="term" value="P:dTDP biosynthetic process"/>
    <property type="evidence" value="ECO:0007669"/>
    <property type="project" value="InterPro"/>
</dbReference>
<evidence type="ECO:0000313" key="15">
    <source>
        <dbReference type="Proteomes" id="UP000599523"/>
    </source>
</evidence>
<dbReference type="GO" id="GO:0005524">
    <property type="term" value="F:ATP binding"/>
    <property type="evidence" value="ECO:0007669"/>
    <property type="project" value="UniProtKB-UniRule"/>
</dbReference>
<evidence type="ECO:0000256" key="5">
    <source>
        <dbReference type="ARBA" id="ARBA00022727"/>
    </source>
</evidence>
<dbReference type="GO" id="GO:0006227">
    <property type="term" value="P:dUDP biosynthetic process"/>
    <property type="evidence" value="ECO:0007669"/>
    <property type="project" value="TreeGrafter"/>
</dbReference>
<feature type="domain" description="Thymidylate kinase-like" evidence="13">
    <location>
        <begin position="13"/>
        <end position="192"/>
    </location>
</feature>
<dbReference type="NCBIfam" id="TIGR00041">
    <property type="entry name" value="DTMP_kinase"/>
    <property type="match status" value="1"/>
</dbReference>
<keyword evidence="4 12" id="KW-0808">Transferase</keyword>
<dbReference type="GO" id="GO:0006235">
    <property type="term" value="P:dTTP biosynthetic process"/>
    <property type="evidence" value="ECO:0007669"/>
    <property type="project" value="UniProtKB-UniRule"/>
</dbReference>
<evidence type="ECO:0000256" key="12">
    <source>
        <dbReference type="HAMAP-Rule" id="MF_00165"/>
    </source>
</evidence>
<dbReference type="InterPro" id="IPR027417">
    <property type="entry name" value="P-loop_NTPase"/>
</dbReference>
<dbReference type="AlphaFoldDB" id="A0A972FB90"/>
<dbReference type="CDD" id="cd01672">
    <property type="entry name" value="TMPK"/>
    <property type="match status" value="1"/>
</dbReference>
<evidence type="ECO:0000256" key="8">
    <source>
        <dbReference type="ARBA" id="ARBA00022840"/>
    </source>
</evidence>
<gene>
    <name evidence="12" type="primary">tmk</name>
    <name evidence="14" type="ORF">GPA21_03690</name>
</gene>
<evidence type="ECO:0000256" key="1">
    <source>
        <dbReference type="ARBA" id="ARBA00009776"/>
    </source>
</evidence>
<organism evidence="14 15">
    <name type="scientific">Azoarcus taiwanensis</name>
    <dbReference type="NCBI Taxonomy" id="666964"/>
    <lineage>
        <taxon>Bacteria</taxon>
        <taxon>Pseudomonadati</taxon>
        <taxon>Pseudomonadota</taxon>
        <taxon>Betaproteobacteria</taxon>
        <taxon>Rhodocyclales</taxon>
        <taxon>Zoogloeaceae</taxon>
        <taxon>Azoarcus</taxon>
    </lineage>
</organism>
<keyword evidence="15" id="KW-1185">Reference proteome</keyword>
<name>A0A972FB90_9RHOO</name>
<evidence type="ECO:0000313" key="14">
    <source>
        <dbReference type="EMBL" id="NMG02072.1"/>
    </source>
</evidence>
<keyword evidence="7 12" id="KW-0418">Kinase</keyword>
<dbReference type="InterPro" id="IPR039430">
    <property type="entry name" value="Thymidylate_kin-like_dom"/>
</dbReference>
<evidence type="ECO:0000256" key="7">
    <source>
        <dbReference type="ARBA" id="ARBA00022777"/>
    </source>
</evidence>
<comment type="function">
    <text evidence="11 12">Phosphorylation of dTMP to form dTDP in both de novo and salvage pathways of dTTP synthesis.</text>
</comment>
<evidence type="ECO:0000256" key="3">
    <source>
        <dbReference type="ARBA" id="ARBA00017144"/>
    </source>
</evidence>
<dbReference type="HAMAP" id="MF_00165">
    <property type="entry name" value="Thymidylate_kinase"/>
    <property type="match status" value="1"/>
</dbReference>
<protein>
    <recommendedName>
        <fullName evidence="3 12">Thymidylate kinase</fullName>
        <ecNumber evidence="2 12">2.7.4.9</ecNumber>
    </recommendedName>
    <alternativeName>
        <fullName evidence="9 12">dTMP kinase</fullName>
    </alternativeName>
</protein>
<feature type="binding site" evidence="12">
    <location>
        <begin position="15"/>
        <end position="22"/>
    </location>
    <ligand>
        <name>ATP</name>
        <dbReference type="ChEBI" id="CHEBI:30616"/>
    </ligand>
</feature>
<dbReference type="EMBL" id="WTVM01000013">
    <property type="protein sequence ID" value="NMG02072.1"/>
    <property type="molecule type" value="Genomic_DNA"/>
</dbReference>
<evidence type="ECO:0000256" key="4">
    <source>
        <dbReference type="ARBA" id="ARBA00022679"/>
    </source>
</evidence>
<evidence type="ECO:0000256" key="11">
    <source>
        <dbReference type="ARBA" id="ARBA00057735"/>
    </source>
</evidence>
<dbReference type="EC" id="2.7.4.9" evidence="2 12"/>
<dbReference type="FunFam" id="3.40.50.300:FF:000225">
    <property type="entry name" value="Thymidylate kinase"/>
    <property type="match status" value="1"/>
</dbReference>
<dbReference type="GO" id="GO:0004798">
    <property type="term" value="F:dTMP kinase activity"/>
    <property type="evidence" value="ECO:0007669"/>
    <property type="project" value="UniProtKB-UniRule"/>
</dbReference>
<dbReference type="RefSeq" id="WP_168986862.1">
    <property type="nucleotide sequence ID" value="NZ_CAWPHM010000044.1"/>
</dbReference>
<comment type="catalytic activity">
    <reaction evidence="10 12">
        <text>dTMP + ATP = dTDP + ADP</text>
        <dbReference type="Rhea" id="RHEA:13517"/>
        <dbReference type="ChEBI" id="CHEBI:30616"/>
        <dbReference type="ChEBI" id="CHEBI:58369"/>
        <dbReference type="ChEBI" id="CHEBI:63528"/>
        <dbReference type="ChEBI" id="CHEBI:456216"/>
        <dbReference type="EC" id="2.7.4.9"/>
    </reaction>
</comment>
<dbReference type="Proteomes" id="UP000599523">
    <property type="component" value="Unassembled WGS sequence"/>
</dbReference>
<keyword evidence="6 12" id="KW-0547">Nucleotide-binding</keyword>
<comment type="similarity">
    <text evidence="1 12">Belongs to the thymidylate kinase family.</text>
</comment>
<evidence type="ECO:0000256" key="10">
    <source>
        <dbReference type="ARBA" id="ARBA00048743"/>
    </source>
</evidence>
<dbReference type="GO" id="GO:0005829">
    <property type="term" value="C:cytosol"/>
    <property type="evidence" value="ECO:0007669"/>
    <property type="project" value="TreeGrafter"/>
</dbReference>
<evidence type="ECO:0000259" key="13">
    <source>
        <dbReference type="Pfam" id="PF02223"/>
    </source>
</evidence>
<evidence type="ECO:0000256" key="6">
    <source>
        <dbReference type="ARBA" id="ARBA00022741"/>
    </source>
</evidence>
<dbReference type="Gene3D" id="3.40.50.300">
    <property type="entry name" value="P-loop containing nucleotide triphosphate hydrolases"/>
    <property type="match status" value="1"/>
</dbReference>
<evidence type="ECO:0000256" key="9">
    <source>
        <dbReference type="ARBA" id="ARBA00029962"/>
    </source>
</evidence>
<dbReference type="PANTHER" id="PTHR10344:SF4">
    <property type="entry name" value="UMP-CMP KINASE 2, MITOCHONDRIAL"/>
    <property type="match status" value="1"/>
</dbReference>
<proteinExistence type="inferred from homology"/>
<dbReference type="SUPFAM" id="SSF52540">
    <property type="entry name" value="P-loop containing nucleoside triphosphate hydrolases"/>
    <property type="match status" value="1"/>
</dbReference>